<evidence type="ECO:0000313" key="10">
    <source>
        <dbReference type="Proteomes" id="UP000078348"/>
    </source>
</evidence>
<comment type="caution">
    <text evidence="9">The sequence shown here is derived from an EMBL/GenBank/DDBJ whole genome shotgun (WGS) entry which is preliminary data.</text>
</comment>
<keyword evidence="4 8" id="KW-1133">Transmembrane helix</keyword>
<keyword evidence="9" id="KW-0808">Transferase</keyword>
<evidence type="ECO:0000256" key="3">
    <source>
        <dbReference type="ARBA" id="ARBA00022968"/>
    </source>
</evidence>
<evidence type="ECO:0000256" key="8">
    <source>
        <dbReference type="SAM" id="Phobius"/>
    </source>
</evidence>
<dbReference type="GO" id="GO:0035269">
    <property type="term" value="P:protein O-linked glycosylation via mannose"/>
    <property type="evidence" value="ECO:0007669"/>
    <property type="project" value="TreeGrafter"/>
</dbReference>
<dbReference type="Proteomes" id="UP000078348">
    <property type="component" value="Unassembled WGS sequence"/>
</dbReference>
<keyword evidence="2 8" id="KW-0812">Transmembrane</keyword>
<feature type="transmembrane region" description="Helical" evidence="8">
    <location>
        <begin position="25"/>
        <end position="47"/>
    </location>
</feature>
<accession>A0A196SCS0</accession>
<evidence type="ECO:0000256" key="7">
    <source>
        <dbReference type="SAM" id="MobiDB-lite"/>
    </source>
</evidence>
<protein>
    <submittedName>
        <fullName evidence="9">Glycosyltransferase-like protein LARGE2</fullName>
    </submittedName>
</protein>
<dbReference type="AlphaFoldDB" id="A0A196SCS0"/>
<keyword evidence="6" id="KW-0325">Glycoprotein</keyword>
<keyword evidence="3" id="KW-0735">Signal-anchor</keyword>
<dbReference type="InterPro" id="IPR051292">
    <property type="entry name" value="Xyl/GlcA_transferase"/>
</dbReference>
<dbReference type="PANTHER" id="PTHR12270">
    <property type="entry name" value="GLYCOSYLTRANSFERASE-RELATED"/>
    <property type="match status" value="1"/>
</dbReference>
<evidence type="ECO:0000256" key="4">
    <source>
        <dbReference type="ARBA" id="ARBA00022989"/>
    </source>
</evidence>
<comment type="subcellular location">
    <subcellularLocation>
        <location evidence="1">Membrane</location>
        <topology evidence="1">Single-pass type II membrane protein</topology>
    </subcellularLocation>
</comment>
<dbReference type="OrthoDB" id="205012at2759"/>
<organism evidence="9 10">
    <name type="scientific">Blastocystis sp. subtype 1 (strain ATCC 50177 / NandII)</name>
    <dbReference type="NCBI Taxonomy" id="478820"/>
    <lineage>
        <taxon>Eukaryota</taxon>
        <taxon>Sar</taxon>
        <taxon>Stramenopiles</taxon>
        <taxon>Bigyra</taxon>
        <taxon>Opalozoa</taxon>
        <taxon>Opalinata</taxon>
        <taxon>Blastocystidae</taxon>
        <taxon>Blastocystis</taxon>
    </lineage>
</organism>
<proteinExistence type="predicted"/>
<dbReference type="PANTHER" id="PTHR12270:SF52">
    <property type="entry name" value="GLYCOSYLTRANSFERASE-LIKE PROTEIN GNT13-RELATED"/>
    <property type="match status" value="1"/>
</dbReference>
<reference evidence="9 10" key="1">
    <citation type="submission" date="2016-05" db="EMBL/GenBank/DDBJ databases">
        <title>Nuclear genome of Blastocystis sp. subtype 1 NandII.</title>
        <authorList>
            <person name="Gentekaki E."/>
            <person name="Curtis B."/>
            <person name="Stairs C."/>
            <person name="Eme L."/>
            <person name="Herman E."/>
            <person name="Klimes V."/>
            <person name="Arias M.C."/>
            <person name="Elias M."/>
            <person name="Hilliou F."/>
            <person name="Klute M."/>
            <person name="Malik S.-B."/>
            <person name="Pightling A."/>
            <person name="Rachubinski R."/>
            <person name="Salas D."/>
            <person name="Schlacht A."/>
            <person name="Suga H."/>
            <person name="Archibald J."/>
            <person name="Ball S.G."/>
            <person name="Clark G."/>
            <person name="Dacks J."/>
            <person name="Van Der Giezen M."/>
            <person name="Tsaousis A."/>
            <person name="Roger A."/>
        </authorList>
    </citation>
    <scope>NUCLEOTIDE SEQUENCE [LARGE SCALE GENOMIC DNA]</scope>
    <source>
        <strain evidence="10">ATCC 50177 / NandII</strain>
    </source>
</reference>
<dbReference type="GO" id="GO:0016020">
    <property type="term" value="C:membrane"/>
    <property type="evidence" value="ECO:0007669"/>
    <property type="project" value="UniProtKB-SubCell"/>
</dbReference>
<evidence type="ECO:0000313" key="9">
    <source>
        <dbReference type="EMBL" id="OAO14111.1"/>
    </source>
</evidence>
<dbReference type="GO" id="GO:0015020">
    <property type="term" value="F:glucuronosyltransferase activity"/>
    <property type="evidence" value="ECO:0007669"/>
    <property type="project" value="TreeGrafter"/>
</dbReference>
<gene>
    <name evidence="9" type="ORF">AV274_4177</name>
</gene>
<evidence type="ECO:0000256" key="6">
    <source>
        <dbReference type="ARBA" id="ARBA00023180"/>
    </source>
</evidence>
<evidence type="ECO:0000256" key="5">
    <source>
        <dbReference type="ARBA" id="ARBA00023136"/>
    </source>
</evidence>
<keyword evidence="10" id="KW-1185">Reference proteome</keyword>
<dbReference type="Pfam" id="PF13896">
    <property type="entry name" value="Glyco_transf_49"/>
    <property type="match status" value="1"/>
</dbReference>
<dbReference type="GO" id="GO:0042285">
    <property type="term" value="F:xylosyltransferase activity"/>
    <property type="evidence" value="ECO:0007669"/>
    <property type="project" value="TreeGrafter"/>
</dbReference>
<keyword evidence="5 8" id="KW-0472">Membrane</keyword>
<sequence>MRCLCKRRGAGDSTSSERELRRRPLFRLLVVIASLAFSVLLHSIHFLDKQSTTWLLGLAVLSSSFLQKSGNYISIEGTVLSDFTNEYFYSSQMLVLLSDYALREINRKTLSSEGAEEEGSSESGSSEYSRHPLNTNSRDSYSDVYLNIYKQQEPLPNPPFLQEYTLELYSGSSRLDSSQASSSGPGEESDHFEITLVSQTTIDRLFFIPHLLSRWNGPVSITVFLDKSSLYVARSFIMASSFPSRLMLTLYVPTNRAGDCIYFRQLSGGVSCKRQPIYPINRLRNLSIKRVETSHFIMLDMDAWPSFSSFDTLMKLPKHYLENPFFVTILPTFSFSPSYVNGNRLRTLQESVSMVLEKMPSTKRELVKLLKEGKMTLFRPFSNTHNYLPEDWADQFQSNVTFVPCFRDLFSEPYVMVKKTAFLPSFDESFLNYGFNKVQWIENLRYLGYEFYVATNAFAVDVPHKASNHAKNYRYSFFDSQQSMIHVYRAFLQKLRSESDRSRQLLCLKRDCDVWHYRF</sequence>
<feature type="region of interest" description="Disordered" evidence="7">
    <location>
        <begin position="111"/>
        <end position="136"/>
    </location>
</feature>
<dbReference type="EMBL" id="LXWW01000288">
    <property type="protein sequence ID" value="OAO14111.1"/>
    <property type="molecule type" value="Genomic_DNA"/>
</dbReference>
<name>A0A196SCS0_BLAHN</name>
<evidence type="ECO:0000256" key="1">
    <source>
        <dbReference type="ARBA" id="ARBA00004606"/>
    </source>
</evidence>
<evidence type="ECO:0000256" key="2">
    <source>
        <dbReference type="ARBA" id="ARBA00022692"/>
    </source>
</evidence>